<dbReference type="AlphaFoldDB" id="A0A182SKM2"/>
<dbReference type="EnsemblMetazoa" id="AMAM008638-RA">
    <property type="protein sequence ID" value="AMAM008638-PA"/>
    <property type="gene ID" value="AMAM008638"/>
</dbReference>
<reference evidence="2" key="2">
    <citation type="submission" date="2020-05" db="UniProtKB">
        <authorList>
            <consortium name="EnsemblMetazoa"/>
        </authorList>
    </citation>
    <scope>IDENTIFICATION</scope>
    <source>
        <strain evidence="2">maculatus3</strain>
    </source>
</reference>
<dbReference type="VEuPathDB" id="VectorBase:AMAM008638"/>
<accession>A0A182SKM2</accession>
<feature type="compositionally biased region" description="Basic and acidic residues" evidence="1">
    <location>
        <begin position="50"/>
        <end position="61"/>
    </location>
</feature>
<sequence length="114" mass="13060">MVGKLPAVLKRDWFHYRSLLSVPTIDDFSDWMEKEVEAASYDALPSLTEPKTERKPFEGRRNKPTTYLNTMENQHYEGHAYPAGASKSGMGSFHHSATRGLMRFTHRDSQPSEN</sequence>
<dbReference type="Proteomes" id="UP000075901">
    <property type="component" value="Unassembled WGS sequence"/>
</dbReference>
<proteinExistence type="predicted"/>
<evidence type="ECO:0000313" key="3">
    <source>
        <dbReference type="Proteomes" id="UP000075901"/>
    </source>
</evidence>
<reference evidence="3" key="1">
    <citation type="submission" date="2013-09" db="EMBL/GenBank/DDBJ databases">
        <title>The Genome Sequence of Anopheles maculatus species B.</title>
        <authorList>
            <consortium name="The Broad Institute Genomics Platform"/>
            <person name="Neafsey D.E."/>
            <person name="Besansky N."/>
            <person name="Howell P."/>
            <person name="Walton C."/>
            <person name="Young S.K."/>
            <person name="Zeng Q."/>
            <person name="Gargeya S."/>
            <person name="Fitzgerald M."/>
            <person name="Haas B."/>
            <person name="Abouelleil A."/>
            <person name="Allen A.W."/>
            <person name="Alvarado L."/>
            <person name="Arachchi H.M."/>
            <person name="Berlin A.M."/>
            <person name="Chapman S.B."/>
            <person name="Gainer-Dewar J."/>
            <person name="Goldberg J."/>
            <person name="Griggs A."/>
            <person name="Gujja S."/>
            <person name="Hansen M."/>
            <person name="Howarth C."/>
            <person name="Imamovic A."/>
            <person name="Ireland A."/>
            <person name="Larimer J."/>
            <person name="McCowan C."/>
            <person name="Murphy C."/>
            <person name="Pearson M."/>
            <person name="Poon T.W."/>
            <person name="Priest M."/>
            <person name="Roberts A."/>
            <person name="Saif S."/>
            <person name="Shea T."/>
            <person name="Sisk P."/>
            <person name="Sykes S."/>
            <person name="Wortman J."/>
            <person name="Nusbaum C."/>
            <person name="Birren B."/>
        </authorList>
    </citation>
    <scope>NUCLEOTIDE SEQUENCE [LARGE SCALE GENOMIC DNA]</scope>
    <source>
        <strain evidence="3">maculatus3</strain>
    </source>
</reference>
<protein>
    <submittedName>
        <fullName evidence="2">Uncharacterized protein</fullName>
    </submittedName>
</protein>
<keyword evidence="3" id="KW-1185">Reference proteome</keyword>
<organism evidence="2 3">
    <name type="scientific">Anopheles maculatus</name>
    <dbReference type="NCBI Taxonomy" id="74869"/>
    <lineage>
        <taxon>Eukaryota</taxon>
        <taxon>Metazoa</taxon>
        <taxon>Ecdysozoa</taxon>
        <taxon>Arthropoda</taxon>
        <taxon>Hexapoda</taxon>
        <taxon>Insecta</taxon>
        <taxon>Pterygota</taxon>
        <taxon>Neoptera</taxon>
        <taxon>Endopterygota</taxon>
        <taxon>Diptera</taxon>
        <taxon>Nematocera</taxon>
        <taxon>Culicoidea</taxon>
        <taxon>Culicidae</taxon>
        <taxon>Anophelinae</taxon>
        <taxon>Anopheles</taxon>
        <taxon>Anopheles maculatus group</taxon>
    </lineage>
</organism>
<feature type="region of interest" description="Disordered" evidence="1">
    <location>
        <begin position="43"/>
        <end position="68"/>
    </location>
</feature>
<name>A0A182SKM2_9DIPT</name>
<evidence type="ECO:0000256" key="1">
    <source>
        <dbReference type="SAM" id="MobiDB-lite"/>
    </source>
</evidence>
<evidence type="ECO:0000313" key="2">
    <source>
        <dbReference type="EnsemblMetazoa" id="AMAM008638-PA"/>
    </source>
</evidence>